<dbReference type="Gene3D" id="2.30.110.50">
    <property type="match status" value="1"/>
</dbReference>
<dbReference type="EMBL" id="JALJRB010000004">
    <property type="protein sequence ID" value="MCJ8500106.1"/>
    <property type="molecule type" value="Genomic_DNA"/>
</dbReference>
<dbReference type="Gene3D" id="3.55.50.10">
    <property type="entry name" value="Baseplate protein-like domains"/>
    <property type="match status" value="1"/>
</dbReference>
<dbReference type="SUPFAM" id="SSF69279">
    <property type="entry name" value="Phage tail proteins"/>
    <property type="match status" value="1"/>
</dbReference>
<dbReference type="AlphaFoldDB" id="A0AA41R1Q9"/>
<evidence type="ECO:0008006" key="3">
    <source>
        <dbReference type="Google" id="ProtNLM"/>
    </source>
</evidence>
<sequence length="364" mass="39772">MSSETALASASIYIARPIIEVDGQADDMVQRLLISMQLSESDQGMAALELRFFNSATVQGRGNDLAFEYTDNALLSLGKPIRVWAGDNRDPVKIFQGTITALEMHMSGSGEPELTVLAEDALQQARLTRRTRLHAAGSLDALLRSVAADLGLSMDISGMHQTVDAQLQLNESDLAFLRRLIDRHDGDLWLVDDVLCVAPRSELRRNAVTLEMNSQLQRIRIMADLAHQVSRVTFAGWDVAAGEAINAASNGAVDYGPGQGRTGAQFLNEAFGERSEHLSHVAARDDIEAQALVNAGFSQRARKFVCAEGVAEGNPAIRVGTHLTLLGVGPRFENTYYVTRVRHHYDLENGYRTTFQAECAYLGA</sequence>
<evidence type="ECO:0000313" key="2">
    <source>
        <dbReference type="Proteomes" id="UP001165427"/>
    </source>
</evidence>
<name>A0AA41R1Q9_9BACT</name>
<proteinExistence type="predicted"/>
<comment type="caution">
    <text evidence="1">The sequence shown here is derived from an EMBL/GenBank/DDBJ whole genome shotgun (WGS) entry which is preliminary data.</text>
</comment>
<organism evidence="1 2">
    <name type="scientific">Desulfatitalea alkaliphila</name>
    <dbReference type="NCBI Taxonomy" id="2929485"/>
    <lineage>
        <taxon>Bacteria</taxon>
        <taxon>Pseudomonadati</taxon>
        <taxon>Thermodesulfobacteriota</taxon>
        <taxon>Desulfobacteria</taxon>
        <taxon>Desulfobacterales</taxon>
        <taxon>Desulfosarcinaceae</taxon>
        <taxon>Desulfatitalea</taxon>
    </lineage>
</organism>
<reference evidence="1" key="1">
    <citation type="submission" date="2022-04" db="EMBL/GenBank/DDBJ databases">
        <title>Desulfatitalea alkaliphila sp. nov., a novel anaerobic sulfate-reducing bacterium isolated from terrestrial mud volcano, Taman Peninsula, Russia.</title>
        <authorList>
            <person name="Khomyakova M.A."/>
            <person name="Merkel A.Y."/>
            <person name="Slobodkin A.I."/>
        </authorList>
    </citation>
    <scope>NUCLEOTIDE SEQUENCE</scope>
    <source>
        <strain evidence="1">M08but</strain>
    </source>
</reference>
<dbReference type="Pfam" id="PF05954">
    <property type="entry name" value="Phage_GPD"/>
    <property type="match status" value="1"/>
</dbReference>
<dbReference type="Gene3D" id="4.10.220.110">
    <property type="match status" value="1"/>
</dbReference>
<protein>
    <recommendedName>
        <fullName evidence="3">Phage protein D</fullName>
    </recommendedName>
</protein>
<dbReference type="RefSeq" id="WP_246903885.1">
    <property type="nucleotide sequence ID" value="NZ_JALJRB010000004.1"/>
</dbReference>
<accession>A0AA41R1Q9</accession>
<keyword evidence="2" id="KW-1185">Reference proteome</keyword>
<evidence type="ECO:0000313" key="1">
    <source>
        <dbReference type="EMBL" id="MCJ8500106.1"/>
    </source>
</evidence>
<dbReference type="Proteomes" id="UP001165427">
    <property type="component" value="Unassembled WGS sequence"/>
</dbReference>
<gene>
    <name evidence="1" type="ORF">MRX98_05930</name>
</gene>